<dbReference type="EMBL" id="JYDI01000122">
    <property type="protein sequence ID" value="KRY51556.1"/>
    <property type="molecule type" value="Genomic_DNA"/>
</dbReference>
<keyword evidence="3" id="KW-1185">Reference proteome</keyword>
<feature type="region of interest" description="Disordered" evidence="1">
    <location>
        <begin position="1"/>
        <end position="36"/>
    </location>
</feature>
<feature type="compositionally biased region" description="Polar residues" evidence="1">
    <location>
        <begin position="11"/>
        <end position="22"/>
    </location>
</feature>
<comment type="caution">
    <text evidence="2">The sequence shown here is derived from an EMBL/GenBank/DDBJ whole genome shotgun (WGS) entry which is preliminary data.</text>
</comment>
<dbReference type="AlphaFoldDB" id="A0A0V1CQK6"/>
<feature type="region of interest" description="Disordered" evidence="1">
    <location>
        <begin position="108"/>
        <end position="132"/>
    </location>
</feature>
<sequence length="132" mass="14905">MKESACLHVRSPTSGDESAESSQEPDRGHVKHDLQVHRSCDDAREQADVRLLRRLLFIFHVQRSSKIQPHSVEWECRCHSFRRKVAHEWTKPTSVVLLEDDASSDASLDCLPAPNHPKATPQGCQDLVQSSV</sequence>
<dbReference type="Proteomes" id="UP000054653">
    <property type="component" value="Unassembled WGS sequence"/>
</dbReference>
<evidence type="ECO:0000313" key="3">
    <source>
        <dbReference type="Proteomes" id="UP000054653"/>
    </source>
</evidence>
<evidence type="ECO:0000256" key="1">
    <source>
        <dbReference type="SAM" id="MobiDB-lite"/>
    </source>
</evidence>
<proteinExistence type="predicted"/>
<feature type="compositionally biased region" description="Basic and acidic residues" evidence="1">
    <location>
        <begin position="24"/>
        <end position="36"/>
    </location>
</feature>
<evidence type="ECO:0000313" key="2">
    <source>
        <dbReference type="EMBL" id="KRY51556.1"/>
    </source>
</evidence>
<gene>
    <name evidence="2" type="ORF">T03_3338</name>
</gene>
<protein>
    <submittedName>
        <fullName evidence="2">Uncharacterized protein</fullName>
    </submittedName>
</protein>
<name>A0A0V1CQK6_TRIBR</name>
<accession>A0A0V1CQK6</accession>
<organism evidence="2 3">
    <name type="scientific">Trichinella britovi</name>
    <name type="common">Parasitic roundworm</name>
    <dbReference type="NCBI Taxonomy" id="45882"/>
    <lineage>
        <taxon>Eukaryota</taxon>
        <taxon>Metazoa</taxon>
        <taxon>Ecdysozoa</taxon>
        <taxon>Nematoda</taxon>
        <taxon>Enoplea</taxon>
        <taxon>Dorylaimia</taxon>
        <taxon>Trichinellida</taxon>
        <taxon>Trichinellidae</taxon>
        <taxon>Trichinella</taxon>
    </lineage>
</organism>
<reference evidence="2 3" key="1">
    <citation type="submission" date="2015-01" db="EMBL/GenBank/DDBJ databases">
        <title>Evolution of Trichinella species and genotypes.</title>
        <authorList>
            <person name="Korhonen P.K."/>
            <person name="Edoardo P."/>
            <person name="Giuseppe L.R."/>
            <person name="Gasser R.B."/>
        </authorList>
    </citation>
    <scope>NUCLEOTIDE SEQUENCE [LARGE SCALE GENOMIC DNA]</scope>
    <source>
        <strain evidence="2">ISS120</strain>
    </source>
</reference>